<reference evidence="1 2" key="1">
    <citation type="submission" date="2024-09" db="EMBL/GenBank/DDBJ databases">
        <authorList>
            <person name="D'Angelo T."/>
        </authorList>
    </citation>
    <scope>NUCLEOTIDE SEQUENCE [LARGE SCALE GENOMIC DNA]</scope>
    <source>
        <strain evidence="1">SAG AM-311-F02</strain>
    </source>
</reference>
<gene>
    <name evidence="1" type="ORF">ACFL2Z_03200</name>
</gene>
<organism evidence="1 2">
    <name type="scientific">Eiseniibacteriota bacterium</name>
    <dbReference type="NCBI Taxonomy" id="2212470"/>
    <lineage>
        <taxon>Bacteria</taxon>
        <taxon>Candidatus Eiseniibacteriota</taxon>
    </lineage>
</organism>
<dbReference type="Pfam" id="PF03692">
    <property type="entry name" value="CxxCxxCC"/>
    <property type="match status" value="1"/>
</dbReference>
<keyword evidence="2" id="KW-1185">Reference proteome</keyword>
<protein>
    <submittedName>
        <fullName evidence="1">YkgJ family cysteine cluster protein</fullName>
    </submittedName>
</protein>
<dbReference type="EMBL" id="JBHPEI010000041">
    <property type="protein sequence ID" value="MFC1799898.1"/>
    <property type="molecule type" value="Genomic_DNA"/>
</dbReference>
<name>A0ABV6YPA9_UNCEI</name>
<sequence>MSKQAVAKKDCSACPALCCKNLSVRILRPENQTEVDDLKWQLRFDTVGVYIRSNRWYQHVDGRCMYLDDNDLCTIYADRPNTCRRHNPPECEFFGKFYDVMIRTPEELDAYLESKKKARRKRSTRR</sequence>
<dbReference type="InterPro" id="IPR005358">
    <property type="entry name" value="Puta_zinc/iron-chelating_dom"/>
</dbReference>
<proteinExistence type="predicted"/>
<evidence type="ECO:0000313" key="2">
    <source>
        <dbReference type="Proteomes" id="UP001594288"/>
    </source>
</evidence>
<comment type="caution">
    <text evidence="1">The sequence shown here is derived from an EMBL/GenBank/DDBJ whole genome shotgun (WGS) entry which is preliminary data.</text>
</comment>
<accession>A0ABV6YPA9</accession>
<dbReference type="Proteomes" id="UP001594288">
    <property type="component" value="Unassembled WGS sequence"/>
</dbReference>
<evidence type="ECO:0000313" key="1">
    <source>
        <dbReference type="EMBL" id="MFC1799898.1"/>
    </source>
</evidence>